<evidence type="ECO:0000313" key="3">
    <source>
        <dbReference type="Proteomes" id="UP000235371"/>
    </source>
</evidence>
<dbReference type="AlphaFoldDB" id="A0A2J6TT81"/>
<protein>
    <submittedName>
        <fullName evidence="2">Uncharacterized protein</fullName>
    </submittedName>
</protein>
<dbReference type="InParanoid" id="A0A2J6TT81"/>
<feature type="region of interest" description="Disordered" evidence="1">
    <location>
        <begin position="1"/>
        <end position="42"/>
    </location>
</feature>
<gene>
    <name evidence="2" type="ORF">K444DRAFT_166541</name>
</gene>
<keyword evidence="3" id="KW-1185">Reference proteome</keyword>
<dbReference type="RefSeq" id="XP_024743121.1">
    <property type="nucleotide sequence ID" value="XM_024870698.1"/>
</dbReference>
<dbReference type="GeneID" id="36578780"/>
<organism evidence="2 3">
    <name type="scientific">Hyaloscypha bicolor E</name>
    <dbReference type="NCBI Taxonomy" id="1095630"/>
    <lineage>
        <taxon>Eukaryota</taxon>
        <taxon>Fungi</taxon>
        <taxon>Dikarya</taxon>
        <taxon>Ascomycota</taxon>
        <taxon>Pezizomycotina</taxon>
        <taxon>Leotiomycetes</taxon>
        <taxon>Helotiales</taxon>
        <taxon>Hyaloscyphaceae</taxon>
        <taxon>Hyaloscypha</taxon>
        <taxon>Hyaloscypha bicolor</taxon>
    </lineage>
</organism>
<dbReference type="EMBL" id="KZ613745">
    <property type="protein sequence ID" value="PMD66217.1"/>
    <property type="molecule type" value="Genomic_DNA"/>
</dbReference>
<evidence type="ECO:0000256" key="1">
    <source>
        <dbReference type="SAM" id="MobiDB-lite"/>
    </source>
</evidence>
<reference evidence="2 3" key="1">
    <citation type="submission" date="2016-04" db="EMBL/GenBank/DDBJ databases">
        <title>A degradative enzymes factory behind the ericoid mycorrhizal symbiosis.</title>
        <authorList>
            <consortium name="DOE Joint Genome Institute"/>
            <person name="Martino E."/>
            <person name="Morin E."/>
            <person name="Grelet G."/>
            <person name="Kuo A."/>
            <person name="Kohler A."/>
            <person name="Daghino S."/>
            <person name="Barry K."/>
            <person name="Choi C."/>
            <person name="Cichocki N."/>
            <person name="Clum A."/>
            <person name="Copeland A."/>
            <person name="Hainaut M."/>
            <person name="Haridas S."/>
            <person name="Labutti K."/>
            <person name="Lindquist E."/>
            <person name="Lipzen A."/>
            <person name="Khouja H.-R."/>
            <person name="Murat C."/>
            <person name="Ohm R."/>
            <person name="Olson A."/>
            <person name="Spatafora J."/>
            <person name="Veneault-Fourrey C."/>
            <person name="Henrissat B."/>
            <person name="Grigoriev I."/>
            <person name="Martin F."/>
            <person name="Perotto S."/>
        </authorList>
    </citation>
    <scope>NUCLEOTIDE SEQUENCE [LARGE SCALE GENOMIC DNA]</scope>
    <source>
        <strain evidence="2 3">E</strain>
    </source>
</reference>
<dbReference type="Proteomes" id="UP000235371">
    <property type="component" value="Unassembled WGS sequence"/>
</dbReference>
<evidence type="ECO:0000313" key="2">
    <source>
        <dbReference type="EMBL" id="PMD66217.1"/>
    </source>
</evidence>
<proteinExistence type="predicted"/>
<feature type="compositionally biased region" description="Polar residues" evidence="1">
    <location>
        <begin position="1"/>
        <end position="26"/>
    </location>
</feature>
<dbReference type="OrthoDB" id="8300612at2759"/>
<accession>A0A2J6TT81</accession>
<sequence>MRDNAHTTSPHLTSPHLTSPHLTSPHHSLAASSVLPGQGAANAEPKVMRCVSSDSHVTMNKISEAGPKVGTRSGWHVFPPSLVEKYGGSGEVVIE</sequence>
<name>A0A2J6TT81_9HELO</name>